<dbReference type="Proteomes" id="UP000717534">
    <property type="component" value="Unassembled WGS sequence"/>
</dbReference>
<protein>
    <recommendedName>
        <fullName evidence="1">diguanylate cyclase</fullName>
        <ecNumber evidence="1">2.7.7.65</ecNumber>
    </recommendedName>
</protein>
<comment type="catalytic activity">
    <reaction evidence="2">
        <text>2 GTP = 3',3'-c-di-GMP + 2 diphosphate</text>
        <dbReference type="Rhea" id="RHEA:24898"/>
        <dbReference type="ChEBI" id="CHEBI:33019"/>
        <dbReference type="ChEBI" id="CHEBI:37565"/>
        <dbReference type="ChEBI" id="CHEBI:58805"/>
        <dbReference type="EC" id="2.7.7.65"/>
    </reaction>
</comment>
<sequence length="499" mass="55442">MTTKIEEFFNEDIKLPSPPGVALKILEAVRQEENSFDDIAKIIMVDPALTARILKVANSSLFGLPNPVASLSQATSLIGTNALKNVALSFVIVQGFQEVPEGSLDLTLFWQRSIITAVAAETLAGAVGEKDSDIFVSGLLQDIGTLVLYLAEPDSFAALLDEQRIGNITACEVEKKRYGFDHTDVSYYLLTTWGFPEEMCKTIRRHHSEVKKDICCESAALLGIASKIATIYHGMNAAALSTDVHCTLEASYNLSPEQVTELIDIVGGKSREILELFTIDPGEIKPLSQIMQEANEELGRLNLSYAQVVLELKQSKLNADKLALELKLANDRLRDLAYRDALTGLFNHRYFKDIMESELERAARYQHPFSLILIDIDFFKKVNDTFGHHAGDQVLREVADTLVKLLRSCDIVARYGGEEFAIILPETTGCSARILSQRVRRGIEQLGVHYDTHTIQVTISCGIASCDFTNTKMTLEDFIKQSDQALYRAKGNGRNRVEM</sequence>
<evidence type="ECO:0000259" key="3">
    <source>
        <dbReference type="PROSITE" id="PS50887"/>
    </source>
</evidence>
<dbReference type="PANTHER" id="PTHR45138:SF9">
    <property type="entry name" value="DIGUANYLATE CYCLASE DGCM-RELATED"/>
    <property type="match status" value="1"/>
</dbReference>
<name>A0ABS3AS68_9BACT</name>
<dbReference type="InterPro" id="IPR043128">
    <property type="entry name" value="Rev_trsase/Diguanyl_cyclase"/>
</dbReference>
<dbReference type="PROSITE" id="PS51833">
    <property type="entry name" value="HDOD"/>
    <property type="match status" value="1"/>
</dbReference>
<dbReference type="SMART" id="SM00267">
    <property type="entry name" value="GGDEF"/>
    <property type="match status" value="1"/>
</dbReference>
<dbReference type="PROSITE" id="PS50887">
    <property type="entry name" value="GGDEF"/>
    <property type="match status" value="1"/>
</dbReference>
<proteinExistence type="predicted"/>
<reference evidence="5 6" key="1">
    <citation type="submission" date="2021-02" db="EMBL/GenBank/DDBJ databases">
        <title>Activity-based single-cell genomes from oceanic crustal fluid captures similar information to metagenomic and metatranscriptomic surveys with orders of magnitude less sampling.</title>
        <authorList>
            <person name="D'Angelo T.S."/>
            <person name="Orcutt B.N."/>
        </authorList>
    </citation>
    <scope>NUCLEOTIDE SEQUENCE [LARGE SCALE GENOMIC DNA]</scope>
    <source>
        <strain evidence="5">AH-315-G02</strain>
    </source>
</reference>
<evidence type="ECO:0000256" key="2">
    <source>
        <dbReference type="ARBA" id="ARBA00034247"/>
    </source>
</evidence>
<dbReference type="InterPro" id="IPR029787">
    <property type="entry name" value="Nucleotide_cyclase"/>
</dbReference>
<evidence type="ECO:0000313" key="6">
    <source>
        <dbReference type="Proteomes" id="UP000717534"/>
    </source>
</evidence>
<dbReference type="SUPFAM" id="SSF109604">
    <property type="entry name" value="HD-domain/PDEase-like"/>
    <property type="match status" value="1"/>
</dbReference>
<dbReference type="CDD" id="cd01949">
    <property type="entry name" value="GGDEF"/>
    <property type="match status" value="1"/>
</dbReference>
<organism evidence="5 6">
    <name type="scientific">Desulfotalea psychrophila</name>
    <dbReference type="NCBI Taxonomy" id="84980"/>
    <lineage>
        <taxon>Bacteria</taxon>
        <taxon>Pseudomonadati</taxon>
        <taxon>Thermodesulfobacteriota</taxon>
        <taxon>Desulfobulbia</taxon>
        <taxon>Desulfobulbales</taxon>
        <taxon>Desulfocapsaceae</taxon>
        <taxon>Desulfotalea</taxon>
    </lineage>
</organism>
<evidence type="ECO:0000259" key="4">
    <source>
        <dbReference type="PROSITE" id="PS51833"/>
    </source>
</evidence>
<keyword evidence="6" id="KW-1185">Reference proteome</keyword>
<dbReference type="SUPFAM" id="SSF55073">
    <property type="entry name" value="Nucleotide cyclase"/>
    <property type="match status" value="1"/>
</dbReference>
<evidence type="ECO:0000313" key="5">
    <source>
        <dbReference type="EMBL" id="MBN4067970.1"/>
    </source>
</evidence>
<comment type="caution">
    <text evidence="5">The sequence shown here is derived from an EMBL/GenBank/DDBJ whole genome shotgun (WGS) entry which is preliminary data.</text>
</comment>
<dbReference type="InterPro" id="IPR000160">
    <property type="entry name" value="GGDEF_dom"/>
</dbReference>
<dbReference type="PANTHER" id="PTHR45138">
    <property type="entry name" value="REGULATORY COMPONENTS OF SENSORY TRANSDUCTION SYSTEM"/>
    <property type="match status" value="1"/>
</dbReference>
<feature type="domain" description="GGDEF" evidence="3">
    <location>
        <begin position="367"/>
        <end position="499"/>
    </location>
</feature>
<dbReference type="Gene3D" id="3.30.70.270">
    <property type="match status" value="1"/>
</dbReference>
<dbReference type="InterPro" id="IPR013976">
    <property type="entry name" value="HDOD"/>
</dbReference>
<evidence type="ECO:0000256" key="1">
    <source>
        <dbReference type="ARBA" id="ARBA00012528"/>
    </source>
</evidence>
<dbReference type="NCBIfam" id="TIGR00254">
    <property type="entry name" value="GGDEF"/>
    <property type="match status" value="1"/>
</dbReference>
<dbReference type="Pfam" id="PF00990">
    <property type="entry name" value="GGDEF"/>
    <property type="match status" value="1"/>
</dbReference>
<dbReference type="EC" id="2.7.7.65" evidence="1"/>
<dbReference type="EMBL" id="JAFITO010000002">
    <property type="protein sequence ID" value="MBN4067970.1"/>
    <property type="molecule type" value="Genomic_DNA"/>
</dbReference>
<dbReference type="Gene3D" id="1.10.3210.10">
    <property type="entry name" value="Hypothetical protein af1432"/>
    <property type="match status" value="1"/>
</dbReference>
<accession>A0ABS3AS68</accession>
<gene>
    <name evidence="5" type="ORF">JYU06_00385</name>
</gene>
<dbReference type="Pfam" id="PF08668">
    <property type="entry name" value="HDOD"/>
    <property type="match status" value="1"/>
</dbReference>
<dbReference type="InterPro" id="IPR050469">
    <property type="entry name" value="Diguanylate_Cyclase"/>
</dbReference>
<feature type="domain" description="HDOD" evidence="4">
    <location>
        <begin position="15"/>
        <end position="209"/>
    </location>
</feature>